<name>A0A6P8KNY2_DROMA</name>
<protein>
    <submittedName>
        <fullName evidence="7">Uncharacterized protein LOC117148422 isoform X3</fullName>
    </submittedName>
</protein>
<dbReference type="Pfam" id="PF00153">
    <property type="entry name" value="Mito_carr"/>
    <property type="match status" value="1"/>
</dbReference>
<evidence type="ECO:0000256" key="2">
    <source>
        <dbReference type="ARBA" id="ARBA00006375"/>
    </source>
</evidence>
<dbReference type="InterPro" id="IPR018108">
    <property type="entry name" value="MCP_transmembrane"/>
</dbReference>
<evidence type="ECO:0000256" key="5">
    <source>
        <dbReference type="SAM" id="MobiDB-lite"/>
    </source>
</evidence>
<evidence type="ECO:0000256" key="1">
    <source>
        <dbReference type="ARBA" id="ARBA00004141"/>
    </source>
</evidence>
<comment type="similarity">
    <text evidence="2">Belongs to the mitochondrial carrier (TC 2.A.29) family.</text>
</comment>
<reference evidence="7" key="1">
    <citation type="submission" date="2025-08" db="UniProtKB">
        <authorList>
            <consortium name="RefSeq"/>
        </authorList>
    </citation>
    <scope>IDENTIFICATION</scope>
    <source>
        <strain evidence="7">Mau12</strain>
        <tissue evidence="7">Whole Body</tissue>
    </source>
</reference>
<organism evidence="6 7">
    <name type="scientific">Drosophila mauritiana</name>
    <name type="common">Fruit fly</name>
    <dbReference type="NCBI Taxonomy" id="7226"/>
    <lineage>
        <taxon>Eukaryota</taxon>
        <taxon>Metazoa</taxon>
        <taxon>Ecdysozoa</taxon>
        <taxon>Arthropoda</taxon>
        <taxon>Hexapoda</taxon>
        <taxon>Insecta</taxon>
        <taxon>Pterygota</taxon>
        <taxon>Neoptera</taxon>
        <taxon>Endopterygota</taxon>
        <taxon>Diptera</taxon>
        <taxon>Brachycera</taxon>
        <taxon>Muscomorpha</taxon>
        <taxon>Ephydroidea</taxon>
        <taxon>Drosophilidae</taxon>
        <taxon>Drosophila</taxon>
        <taxon>Sophophora</taxon>
    </lineage>
</organism>
<comment type="subcellular location">
    <subcellularLocation>
        <location evidence="1">Membrane</location>
        <topology evidence="1">Multi-pass membrane protein</topology>
    </subcellularLocation>
</comment>
<dbReference type="SUPFAM" id="SSF103506">
    <property type="entry name" value="Mitochondrial carrier"/>
    <property type="match status" value="1"/>
</dbReference>
<dbReference type="GO" id="GO:0016020">
    <property type="term" value="C:membrane"/>
    <property type="evidence" value="ECO:0007669"/>
    <property type="project" value="UniProtKB-SubCell"/>
</dbReference>
<feature type="region of interest" description="Disordered" evidence="5">
    <location>
        <begin position="1"/>
        <end position="28"/>
    </location>
</feature>
<dbReference type="Proteomes" id="UP000515162">
    <property type="component" value="Chromosome X"/>
</dbReference>
<dbReference type="GeneID" id="117148422"/>
<dbReference type="CTD" id="32764"/>
<accession>A0A6P8KNY2</accession>
<evidence type="ECO:0000256" key="3">
    <source>
        <dbReference type="ARBA" id="ARBA00022692"/>
    </source>
</evidence>
<evidence type="ECO:0000256" key="4">
    <source>
        <dbReference type="ARBA" id="ARBA00023136"/>
    </source>
</evidence>
<dbReference type="AlphaFoldDB" id="A0A6P8KNY2"/>
<keyword evidence="6" id="KW-1185">Reference proteome</keyword>
<dbReference type="Gene3D" id="1.50.40.10">
    <property type="entry name" value="Mitochondrial carrier domain"/>
    <property type="match status" value="1"/>
</dbReference>
<keyword evidence="4" id="KW-0472">Membrane</keyword>
<dbReference type="InterPro" id="IPR023395">
    <property type="entry name" value="MCP_dom_sf"/>
</dbReference>
<evidence type="ECO:0000313" key="7">
    <source>
        <dbReference type="RefSeq" id="XP_033171685.1"/>
    </source>
</evidence>
<keyword evidence="3" id="KW-0812">Transmembrane</keyword>
<dbReference type="RefSeq" id="XP_033171685.1">
    <property type="nucleotide sequence ID" value="XM_033315794.1"/>
</dbReference>
<proteinExistence type="inferred from homology"/>
<sequence>MAAKTDESSPAVASSTSSTPAPSSGRHQLRPVKFDYADSFACTYIVSVVAASIAELATYPLDLTKTRLQIQGEGAAHSAGKSNRCEDLQLRPDAQGVHTERHPGSAGLEVGAVRRHGRSRCPVACLAR</sequence>
<evidence type="ECO:0000313" key="6">
    <source>
        <dbReference type="Proteomes" id="UP000515162"/>
    </source>
</evidence>
<feature type="compositionally biased region" description="Low complexity" evidence="5">
    <location>
        <begin position="8"/>
        <end position="24"/>
    </location>
</feature>
<gene>
    <name evidence="7" type="primary">LOC117148422</name>
</gene>